<reference evidence="1 2" key="1">
    <citation type="submission" date="2024-03" db="EMBL/GenBank/DDBJ databases">
        <title>Human intestinal bacterial collection.</title>
        <authorList>
            <person name="Pauvert C."/>
            <person name="Hitch T.C.A."/>
            <person name="Clavel T."/>
        </authorList>
    </citation>
    <scope>NUCLEOTIDE SEQUENCE [LARGE SCALE GENOMIC DNA]</scope>
    <source>
        <strain evidence="1 2">CLA-AA-H190</strain>
    </source>
</reference>
<gene>
    <name evidence="1" type="ORF">WMO25_11200</name>
</gene>
<sequence length="147" mass="17200">MFERIKPTTQIRTVALPGDIADTLQYVYLCNKIEKRGIIIKGNHGGLRVVHNARIRDTYVPIEESWLAEFQKRFPDYELPTSDIAPYSQFGAVIFFSCFETNLSDEDIWTIVEIIINDDDSDRELLYTKMREKAAEENNRFYILENL</sequence>
<accession>A0ABV1B5G1</accession>
<dbReference type="RefSeq" id="WP_349085385.1">
    <property type="nucleotide sequence ID" value="NZ_JBBMEK010000143.1"/>
</dbReference>
<comment type="caution">
    <text evidence="1">The sequence shown here is derived from an EMBL/GenBank/DDBJ whole genome shotgun (WGS) entry which is preliminary data.</text>
</comment>
<evidence type="ECO:0000313" key="1">
    <source>
        <dbReference type="EMBL" id="MEQ2365665.1"/>
    </source>
</evidence>
<name>A0ABV1B5G1_9FIRM</name>
<protein>
    <submittedName>
        <fullName evidence="1">Uncharacterized protein</fullName>
    </submittedName>
</protein>
<dbReference type="Proteomes" id="UP001469749">
    <property type="component" value="Unassembled WGS sequence"/>
</dbReference>
<proteinExistence type="predicted"/>
<organism evidence="1 2">
    <name type="scientific">Coprococcus intestinihominis</name>
    <dbReference type="NCBI Taxonomy" id="3133154"/>
    <lineage>
        <taxon>Bacteria</taxon>
        <taxon>Bacillati</taxon>
        <taxon>Bacillota</taxon>
        <taxon>Clostridia</taxon>
        <taxon>Lachnospirales</taxon>
        <taxon>Lachnospiraceae</taxon>
        <taxon>Coprococcus</taxon>
    </lineage>
</organism>
<dbReference type="EMBL" id="JBBMEK010000143">
    <property type="protein sequence ID" value="MEQ2365665.1"/>
    <property type="molecule type" value="Genomic_DNA"/>
</dbReference>
<keyword evidence="2" id="KW-1185">Reference proteome</keyword>
<evidence type="ECO:0000313" key="2">
    <source>
        <dbReference type="Proteomes" id="UP001469749"/>
    </source>
</evidence>